<dbReference type="NCBIfam" id="TIGR02595">
    <property type="entry name" value="PEP_CTERM"/>
    <property type="match status" value="1"/>
</dbReference>
<dbReference type="AlphaFoldDB" id="A0A1A8XVY7"/>
<dbReference type="PROSITE" id="PS50022">
    <property type="entry name" value="FA58C_3"/>
    <property type="match status" value="1"/>
</dbReference>
<dbReference type="SUPFAM" id="SSF49785">
    <property type="entry name" value="Galactose-binding domain-like"/>
    <property type="match status" value="1"/>
</dbReference>
<proteinExistence type="predicted"/>
<name>A0A1A8XVY7_9PROT</name>
<reference evidence="3 4" key="1">
    <citation type="submission" date="2016-06" db="EMBL/GenBank/DDBJ databases">
        <authorList>
            <person name="Kjaerup R.B."/>
            <person name="Dalgaard T.S."/>
            <person name="Juul-Madsen H.R."/>
        </authorList>
    </citation>
    <scope>NUCLEOTIDE SEQUENCE [LARGE SCALE GENOMIC DNA]</scope>
    <source>
        <strain evidence="3">3</strain>
    </source>
</reference>
<gene>
    <name evidence="3" type="ORF">ACCAA_670085</name>
</gene>
<dbReference type="Gene3D" id="2.60.120.1190">
    <property type="match status" value="1"/>
</dbReference>
<dbReference type="InterPro" id="IPR008979">
    <property type="entry name" value="Galactose-bd-like_sf"/>
</dbReference>
<evidence type="ECO:0000259" key="2">
    <source>
        <dbReference type="PROSITE" id="PS50022"/>
    </source>
</evidence>
<feature type="signal peptide" evidence="1">
    <location>
        <begin position="1"/>
        <end position="27"/>
    </location>
</feature>
<dbReference type="Proteomes" id="UP000199169">
    <property type="component" value="Unassembled WGS sequence"/>
</dbReference>
<evidence type="ECO:0000256" key="1">
    <source>
        <dbReference type="SAM" id="SignalP"/>
    </source>
</evidence>
<feature type="domain" description="F5/8 type C" evidence="2">
    <location>
        <begin position="29"/>
        <end position="188"/>
    </location>
</feature>
<dbReference type="InterPro" id="IPR000421">
    <property type="entry name" value="FA58C"/>
</dbReference>
<organism evidence="3 4">
    <name type="scientific">Candidatus Accumulibacter aalborgensis</name>
    <dbReference type="NCBI Taxonomy" id="1860102"/>
    <lineage>
        <taxon>Bacteria</taxon>
        <taxon>Pseudomonadati</taxon>
        <taxon>Pseudomonadota</taxon>
        <taxon>Betaproteobacteria</taxon>
        <taxon>Candidatus Accumulibacter</taxon>
    </lineage>
</organism>
<dbReference type="Pfam" id="PF00754">
    <property type="entry name" value="F5_F8_type_C"/>
    <property type="match status" value="1"/>
</dbReference>
<evidence type="ECO:0000313" key="4">
    <source>
        <dbReference type="Proteomes" id="UP000199169"/>
    </source>
</evidence>
<dbReference type="Pfam" id="PF07589">
    <property type="entry name" value="PEP-CTERM"/>
    <property type="match status" value="1"/>
</dbReference>
<sequence>MNKIELHKLSLALAGCALFFTQGTASASAITPASYTFDQPTSCGSWCYHDASASKLTDGVLGAAGWAANAGSEWVGWYSKPTVHIDFDFGTTRHIDSVRVGSTQDSLFDVTLPSLDIFSSLDGLIWSLVDSLIVPPSSANDVNAYSTAPHGFLTLSDLGIDGRYVRVSAMANGPWTFIDEVRFDSGNSVPEPLTLGLMSLGLVGLVVGQRKPGQRRAAT</sequence>
<dbReference type="RefSeq" id="WP_186408726.1">
    <property type="nucleotide sequence ID" value="NZ_FLQX01000146.1"/>
</dbReference>
<feature type="chain" id="PRO_5008381799" description="F5/8 type C domain-containing protein" evidence="1">
    <location>
        <begin position="28"/>
        <end position="219"/>
    </location>
</feature>
<keyword evidence="1" id="KW-0732">Signal</keyword>
<dbReference type="InterPro" id="IPR013424">
    <property type="entry name" value="Ice-binding_C"/>
</dbReference>
<accession>A0A1A8XVY7</accession>
<protein>
    <recommendedName>
        <fullName evidence="2">F5/8 type C domain-containing protein</fullName>
    </recommendedName>
</protein>
<dbReference type="EMBL" id="FLQX01000146">
    <property type="protein sequence ID" value="SBT09179.1"/>
    <property type="molecule type" value="Genomic_DNA"/>
</dbReference>
<keyword evidence="4" id="KW-1185">Reference proteome</keyword>
<evidence type="ECO:0000313" key="3">
    <source>
        <dbReference type="EMBL" id="SBT09179.1"/>
    </source>
</evidence>